<keyword evidence="2" id="KW-1185">Reference proteome</keyword>
<evidence type="ECO:0000313" key="2">
    <source>
        <dbReference type="Proteomes" id="UP000309997"/>
    </source>
</evidence>
<name>A0ACC4CVP9_POPAL</name>
<evidence type="ECO:0000313" key="1">
    <source>
        <dbReference type="EMBL" id="KAL3609368.1"/>
    </source>
</evidence>
<reference evidence="1 2" key="1">
    <citation type="journal article" date="2024" name="Plant Biotechnol. J.">
        <title>Genome and CRISPR/Cas9 system of a widespread forest tree (Populus alba) in the world.</title>
        <authorList>
            <person name="Liu Y.J."/>
            <person name="Jiang P.F."/>
            <person name="Han X.M."/>
            <person name="Li X.Y."/>
            <person name="Wang H.M."/>
            <person name="Wang Y.J."/>
            <person name="Wang X.X."/>
            <person name="Zeng Q.Y."/>
        </authorList>
    </citation>
    <scope>NUCLEOTIDE SEQUENCE [LARGE SCALE GENOMIC DNA]</scope>
    <source>
        <strain evidence="2">cv. PAL-ZL1</strain>
    </source>
</reference>
<comment type="caution">
    <text evidence="1">The sequence shown here is derived from an EMBL/GenBank/DDBJ whole genome shotgun (WGS) entry which is preliminary data.</text>
</comment>
<gene>
    <name evidence="1" type="ORF">D5086_000388</name>
</gene>
<accession>A0ACC4CVP9</accession>
<dbReference type="Proteomes" id="UP000309997">
    <property type="component" value="Unassembled WGS sequence"/>
</dbReference>
<sequence>MNVWLEQLKSRTTISVSYHVVELSFSRKSLASNHPELLGRCLSQVMSLNDTKEDVRVLQLRSVGSLGRSLDGNTSGFYRCPARSLFPGRIVAKLRWVLLMLILQLRWLLALMFGQQTTTPRVLREQSTAGDKSVFHIQPRGSTTSLNPRKSAC</sequence>
<protein>
    <submittedName>
        <fullName evidence="1">Uncharacterized protein</fullName>
    </submittedName>
</protein>
<dbReference type="EMBL" id="RCHU02000001">
    <property type="protein sequence ID" value="KAL3609368.1"/>
    <property type="molecule type" value="Genomic_DNA"/>
</dbReference>
<proteinExistence type="predicted"/>
<organism evidence="1 2">
    <name type="scientific">Populus alba</name>
    <name type="common">White poplar</name>
    <dbReference type="NCBI Taxonomy" id="43335"/>
    <lineage>
        <taxon>Eukaryota</taxon>
        <taxon>Viridiplantae</taxon>
        <taxon>Streptophyta</taxon>
        <taxon>Embryophyta</taxon>
        <taxon>Tracheophyta</taxon>
        <taxon>Spermatophyta</taxon>
        <taxon>Magnoliopsida</taxon>
        <taxon>eudicotyledons</taxon>
        <taxon>Gunneridae</taxon>
        <taxon>Pentapetalae</taxon>
        <taxon>rosids</taxon>
        <taxon>fabids</taxon>
        <taxon>Malpighiales</taxon>
        <taxon>Salicaceae</taxon>
        <taxon>Saliceae</taxon>
        <taxon>Populus</taxon>
    </lineage>
</organism>